<dbReference type="Pfam" id="PF07228">
    <property type="entry name" value="SpoIIE"/>
    <property type="match status" value="1"/>
</dbReference>
<dbReference type="SUPFAM" id="SSF81606">
    <property type="entry name" value="PP2C-like"/>
    <property type="match status" value="1"/>
</dbReference>
<dbReference type="SMART" id="SM00331">
    <property type="entry name" value="PP2C_SIG"/>
    <property type="match status" value="1"/>
</dbReference>
<dbReference type="Proteomes" id="UP001596523">
    <property type="component" value="Unassembled WGS sequence"/>
</dbReference>
<evidence type="ECO:0000256" key="2">
    <source>
        <dbReference type="SAM" id="MobiDB-lite"/>
    </source>
</evidence>
<dbReference type="InterPro" id="IPR036457">
    <property type="entry name" value="PPM-type-like_dom_sf"/>
</dbReference>
<dbReference type="GO" id="GO:0004722">
    <property type="term" value="F:protein serine/threonine phosphatase activity"/>
    <property type="evidence" value="ECO:0007669"/>
    <property type="project" value="UniProtKB-EC"/>
</dbReference>
<dbReference type="RefSeq" id="WP_381826006.1">
    <property type="nucleotide sequence ID" value="NZ_JBHTCF010000001.1"/>
</dbReference>
<gene>
    <name evidence="5" type="ORF">ACFQVC_02795</name>
</gene>
<keyword evidence="3" id="KW-1133">Transmembrane helix</keyword>
<dbReference type="EC" id="3.1.3.16" evidence="5"/>
<feature type="transmembrane region" description="Helical" evidence="3">
    <location>
        <begin position="63"/>
        <end position="80"/>
    </location>
</feature>
<keyword evidence="3" id="KW-0812">Transmembrane</keyword>
<keyword evidence="6" id="KW-1185">Reference proteome</keyword>
<feature type="region of interest" description="Disordered" evidence="2">
    <location>
        <begin position="344"/>
        <end position="371"/>
    </location>
</feature>
<evidence type="ECO:0000313" key="5">
    <source>
        <dbReference type="EMBL" id="MFC7303146.1"/>
    </source>
</evidence>
<sequence length="371" mass="38908">MARVRKRPAARWRVPSLALGGVAMAALLAQLLFATYPDILTALLLLPLLAGAGLGVRVAAGMGGCVLVAGAVTGAVALQLPLWDTAIRTGVLAVGAALAVHTARRQRSREKVLIQASQTIQRIMLPPVSVRAGGVDLATRYVPAGRDAVAGGDLVAVADSPYGLRVMVGDVRGHDLHAVCLAAVAVGAFRDLAYVSPDLPGLVMRLDEALGGHLDAEDFVTVVIAEFAPGEVRLVNCGHPAPLRINSRPGALEPADPGPPLGLRPQPRLQRYWLAPGERLLLFTDGLIDARSPDGAALALDGRVWKALSQPLLPDCLEALHNVAVEHATGPLADDLALVMCEPLPVHAPTPPQTPHGHQPDSPRQPRSENR</sequence>
<dbReference type="InterPro" id="IPR052016">
    <property type="entry name" value="Bact_Sigma-Reg"/>
</dbReference>
<dbReference type="PANTHER" id="PTHR43156">
    <property type="entry name" value="STAGE II SPORULATION PROTEIN E-RELATED"/>
    <property type="match status" value="1"/>
</dbReference>
<dbReference type="Gene3D" id="3.60.40.10">
    <property type="entry name" value="PPM-type phosphatase domain"/>
    <property type="match status" value="1"/>
</dbReference>
<accession>A0ABW2JAZ6</accession>
<dbReference type="EMBL" id="JBHTCF010000001">
    <property type="protein sequence ID" value="MFC7303146.1"/>
    <property type="molecule type" value="Genomic_DNA"/>
</dbReference>
<feature type="transmembrane region" description="Helical" evidence="3">
    <location>
        <begin position="39"/>
        <end position="56"/>
    </location>
</feature>
<feature type="compositionally biased region" description="Basic and acidic residues" evidence="2">
    <location>
        <begin position="358"/>
        <end position="371"/>
    </location>
</feature>
<keyword evidence="3" id="KW-0472">Membrane</keyword>
<protein>
    <submittedName>
        <fullName evidence="5">PP2C family protein-serine/threonine phosphatase</fullName>
        <ecNumber evidence="5">3.1.3.16</ecNumber>
    </submittedName>
</protein>
<dbReference type="PANTHER" id="PTHR43156:SF2">
    <property type="entry name" value="STAGE II SPORULATION PROTEIN E"/>
    <property type="match status" value="1"/>
</dbReference>
<proteinExistence type="predicted"/>
<evidence type="ECO:0000313" key="6">
    <source>
        <dbReference type="Proteomes" id="UP001596523"/>
    </source>
</evidence>
<name>A0ABW2JAZ6_9ACTN</name>
<organism evidence="5 6">
    <name type="scientific">Streptomyces monticola</name>
    <dbReference type="NCBI Taxonomy" id="2666263"/>
    <lineage>
        <taxon>Bacteria</taxon>
        <taxon>Bacillati</taxon>
        <taxon>Actinomycetota</taxon>
        <taxon>Actinomycetes</taxon>
        <taxon>Kitasatosporales</taxon>
        <taxon>Streptomycetaceae</taxon>
        <taxon>Streptomyces</taxon>
    </lineage>
</organism>
<dbReference type="InterPro" id="IPR001932">
    <property type="entry name" value="PPM-type_phosphatase-like_dom"/>
</dbReference>
<comment type="caution">
    <text evidence="5">The sequence shown here is derived from an EMBL/GenBank/DDBJ whole genome shotgun (WGS) entry which is preliminary data.</text>
</comment>
<evidence type="ECO:0000259" key="4">
    <source>
        <dbReference type="SMART" id="SM00331"/>
    </source>
</evidence>
<reference evidence="6" key="1">
    <citation type="journal article" date="2019" name="Int. J. Syst. Evol. Microbiol.">
        <title>The Global Catalogue of Microorganisms (GCM) 10K type strain sequencing project: providing services to taxonomists for standard genome sequencing and annotation.</title>
        <authorList>
            <consortium name="The Broad Institute Genomics Platform"/>
            <consortium name="The Broad Institute Genome Sequencing Center for Infectious Disease"/>
            <person name="Wu L."/>
            <person name="Ma J."/>
        </authorList>
    </citation>
    <scope>NUCLEOTIDE SEQUENCE [LARGE SCALE GENOMIC DNA]</scope>
    <source>
        <strain evidence="6">SYNS20</strain>
    </source>
</reference>
<keyword evidence="1 5" id="KW-0378">Hydrolase</keyword>
<evidence type="ECO:0000256" key="3">
    <source>
        <dbReference type="SAM" id="Phobius"/>
    </source>
</evidence>
<feature type="transmembrane region" description="Helical" evidence="3">
    <location>
        <begin position="12"/>
        <end position="33"/>
    </location>
</feature>
<evidence type="ECO:0000256" key="1">
    <source>
        <dbReference type="ARBA" id="ARBA00022801"/>
    </source>
</evidence>
<feature type="domain" description="PPM-type phosphatase" evidence="4">
    <location>
        <begin position="135"/>
        <end position="343"/>
    </location>
</feature>